<dbReference type="InterPro" id="IPR026349">
    <property type="entry name" value="CHP04255"/>
</dbReference>
<dbReference type="AlphaFoldDB" id="A0A811T6X5"/>
<evidence type="ECO:0000313" key="2">
    <source>
        <dbReference type="Proteomes" id="UP000603056"/>
    </source>
</evidence>
<evidence type="ECO:0000313" key="1">
    <source>
        <dbReference type="EMBL" id="CAD6493004.1"/>
    </source>
</evidence>
<name>A0A811T6X5_9EURY</name>
<organism evidence="1 2">
    <name type="scientific">Candidatus Argoarchaeum ethanivorans</name>
    <dbReference type="NCBI Taxonomy" id="2608793"/>
    <lineage>
        <taxon>Archaea</taxon>
        <taxon>Methanobacteriati</taxon>
        <taxon>Methanobacteriota</taxon>
        <taxon>Stenosarchaea group</taxon>
        <taxon>Methanomicrobia</taxon>
        <taxon>Methanosarcinales</taxon>
        <taxon>Methanosarcinales incertae sedis</taxon>
        <taxon>GOM Arc I cluster</taxon>
        <taxon>Candidatus Argoarchaeum</taxon>
    </lineage>
</organism>
<accession>A0A811T6X5</accession>
<comment type="caution">
    <text evidence="1">The sequence shown here is derived from an EMBL/GenBank/DDBJ whole genome shotgun (WGS) entry which is preliminary data.</text>
</comment>
<dbReference type="Proteomes" id="UP000603056">
    <property type="component" value="Unassembled WGS sequence"/>
</dbReference>
<dbReference type="EMBL" id="CAJHIP010000014">
    <property type="protein sequence ID" value="CAD6493004.1"/>
    <property type="molecule type" value="Genomic_DNA"/>
</dbReference>
<reference evidence="1" key="1">
    <citation type="submission" date="2020-10" db="EMBL/GenBank/DDBJ databases">
        <authorList>
            <person name="Hahn C.J."/>
            <person name="Laso-Perez R."/>
            <person name="Vulcano F."/>
            <person name="Vaziourakis K.-M."/>
            <person name="Stokke R."/>
            <person name="Steen I.H."/>
            <person name="Teske A."/>
            <person name="Boetius A."/>
            <person name="Liebeke M."/>
            <person name="Amann R."/>
            <person name="Knittel K."/>
        </authorList>
    </citation>
    <scope>NUCLEOTIDE SEQUENCE</scope>
    <source>
        <strain evidence="1">Gfbio:e3339647-f889-4370-9287-4fb5cb688e4c:AG394J04_GoMArc1</strain>
    </source>
</reference>
<protein>
    <recommendedName>
        <fullName evidence="3">TIGR04255 family protein</fullName>
    </recommendedName>
</protein>
<proteinExistence type="predicted"/>
<sequence length="252" mass="29439">MCVYHKGMMIMTGNFLKQVILRLDFAGEINRSQQILDEIKRAVSDVLPEFETRDIVSVEMTIDQTQKTTKEKRSKLFLLCNNATNNSLILEPNAIIFDLKKYNNYEELKGLVHKVIPNLGEQSPSIKVSKMGLRYINQIIIDEGNPFDWTELIKEPLICSLDFIEDRNELSRSVGVIEINKSDYYVKFQYGWFNSEFPNPIAKKEFLLDYDCYSKNETDISSIFSQIEILHKEIKELFERSTYIENLQTHGR</sequence>
<gene>
    <name evidence="1" type="ORF">FFODKBPE_00405</name>
</gene>
<evidence type="ECO:0008006" key="3">
    <source>
        <dbReference type="Google" id="ProtNLM"/>
    </source>
</evidence>
<dbReference type="NCBIfam" id="TIGR04255">
    <property type="entry name" value="sporadTIGR04255"/>
    <property type="match status" value="1"/>
</dbReference>